<dbReference type="Proteomes" id="UP000029040">
    <property type="component" value="Unassembled WGS sequence"/>
</dbReference>
<keyword evidence="2" id="KW-0472">Membrane</keyword>
<organism evidence="4 5">
    <name type="scientific">Bifidobacterium pullorum subsp. saeculare DSM 6531 = LMG 14934</name>
    <dbReference type="NCBI Taxonomy" id="1437611"/>
    <lineage>
        <taxon>Bacteria</taxon>
        <taxon>Bacillati</taxon>
        <taxon>Actinomycetota</taxon>
        <taxon>Actinomycetes</taxon>
        <taxon>Bifidobacteriales</taxon>
        <taxon>Bifidobacteriaceae</taxon>
        <taxon>Bifidobacterium</taxon>
    </lineage>
</organism>
<dbReference type="AlphaFoldDB" id="A0A087CS67"/>
<evidence type="ECO:0000259" key="3">
    <source>
        <dbReference type="Pfam" id="PF13240"/>
    </source>
</evidence>
<evidence type="ECO:0000256" key="2">
    <source>
        <dbReference type="SAM" id="Phobius"/>
    </source>
</evidence>
<dbReference type="Pfam" id="PF13240">
    <property type="entry name" value="Zn_Ribbon_1"/>
    <property type="match status" value="1"/>
</dbReference>
<accession>A0A087CS67</accession>
<feature type="compositionally biased region" description="Polar residues" evidence="1">
    <location>
        <begin position="279"/>
        <end position="293"/>
    </location>
</feature>
<feature type="region of interest" description="Disordered" evidence="1">
    <location>
        <begin position="56"/>
        <end position="113"/>
    </location>
</feature>
<keyword evidence="2" id="KW-1133">Transmembrane helix</keyword>
<gene>
    <name evidence="4" type="ORF">BSAE_1717</name>
</gene>
<dbReference type="RefSeq" id="WP_051915960.1">
    <property type="nucleotide sequence ID" value="NZ_JDTM01000011.1"/>
</dbReference>
<feature type="domain" description="Zinc-ribbon" evidence="3">
    <location>
        <begin position="2"/>
        <end position="24"/>
    </location>
</feature>
<feature type="region of interest" description="Disordered" evidence="1">
    <location>
        <begin position="269"/>
        <end position="293"/>
    </location>
</feature>
<reference evidence="4 5" key="1">
    <citation type="submission" date="2014-03" db="EMBL/GenBank/DDBJ databases">
        <title>Genomics of Bifidobacteria.</title>
        <authorList>
            <person name="Ventura M."/>
            <person name="Milani C."/>
            <person name="Lugli G.A."/>
        </authorList>
    </citation>
    <scope>NUCLEOTIDE SEQUENCE [LARGE SCALE GENOMIC DNA]</scope>
    <source>
        <strain evidence="4 5">LMG 14934</strain>
    </source>
</reference>
<protein>
    <recommendedName>
        <fullName evidence="3">Zinc-ribbon domain-containing protein</fullName>
    </recommendedName>
</protein>
<keyword evidence="2" id="KW-0812">Transmembrane</keyword>
<evidence type="ECO:0000256" key="1">
    <source>
        <dbReference type="SAM" id="MobiDB-lite"/>
    </source>
</evidence>
<dbReference type="EMBL" id="JGZM01000007">
    <property type="protein sequence ID" value="KFI86117.1"/>
    <property type="molecule type" value="Genomic_DNA"/>
</dbReference>
<name>A0A087CS67_9BIFI</name>
<dbReference type="InterPro" id="IPR026870">
    <property type="entry name" value="Zinc_ribbon_dom"/>
</dbReference>
<comment type="caution">
    <text evidence="4">The sequence shown here is derived from an EMBL/GenBank/DDBJ whole genome shotgun (WGS) entry which is preliminary data.</text>
</comment>
<evidence type="ECO:0000313" key="4">
    <source>
        <dbReference type="EMBL" id="KFI86117.1"/>
    </source>
</evidence>
<proteinExistence type="predicted"/>
<feature type="transmembrane region" description="Helical" evidence="2">
    <location>
        <begin position="122"/>
        <end position="144"/>
    </location>
</feature>
<feature type="region of interest" description="Disordered" evidence="1">
    <location>
        <begin position="213"/>
        <end position="242"/>
    </location>
</feature>
<sequence length="735" mass="80540">MFCESCGHPLNPSDKFCTGCGAPVSRPDSVTTVMQRNDGQETIVAEGESLINGVSESSLSDDHEATDATPADTSDDGDGTDAQPERINTVGDDMNGTNGPDDVDDRNNDDNQNGARRRRLRIAVGIVAAVVVMILVVVAAVMVVPRLFGGTGGTDSVSDRNVVYYGSSKATKVRPSTTIVLYGDDGEPLDKYDVTVMDESGEVTTTHVTDGEFTPAEVGAEPGDTYSVIARDPDGTVLDVPDLDIVEQQKNPDDGDNKNDEIHDELVVKPETDEDNDSNDSAGPNKNDVQTSNARRTAYALFYDKIQELQDQYGEGQTVDGPRADEQWAEGLSFVRLLDFNEDGIEELVVAHCPQGLTIDYNTPGYMDTFMGEFNVEVYQFNSDTSTLDQVYAGPTCFTNGGLIFVNIRADHNGGYAISGVDNKPISDDADTAVFTENQYVLASAEDGTLKSVTLSTETIGMYTQNAEQRYYIDGKAVDEQQFNEQQDKLGLTDPTAYELHSTLYNPGFTEDEYSCQKTLDDTKTTVEQILQGMMHGFDDGTVDSANVNRTKDSEAWKQAYIDRINQEANDSAHGTSGTYMLIDIDGNDIPEVYTRWSSEAEGGDVYSYAQGKVIEQSIDRSGFSYIEGQSLFMNYGGVMGNYFNLVYSIENGRFVEVANGQYVEENNNGNWSYRYYWDGKEVSESEYADTLNDVYDTSQAVDPLENATFNASTFTYTGNGIYDLNGIISAIRSY</sequence>
<evidence type="ECO:0000313" key="5">
    <source>
        <dbReference type="Proteomes" id="UP000029040"/>
    </source>
</evidence>